<dbReference type="PANTHER" id="PTHR21343">
    <property type="entry name" value="DETHIOBIOTIN SYNTHETASE"/>
    <property type="match status" value="1"/>
</dbReference>
<sequence>MAKSLMIQGTMSDVGKSMIVSALCRYFANQAIQVFPFKSQNMSLNTYRLKDGGEIALSQVSQAHASKRTPEVAMNPICLKPCQENGSEVIYLGQSLGIYPARDYHQLKPQLKENLKPLLKEIFSQNDLVIMEGAGSPVELNLKDHDFVNMGLALMTGSPVLLVADIDRGGVFASIYGTLALLQPEERQLVKGILINKFRGDLSLLQPGIKTIESLTGLPVLGVIPYLPHQLWEEDSLALDHLKKSPGPSQQLDLAVLKLDRIDHLEAVLALNHYPGLSLRLIQNLKELDQADLVLIPHSLDLDRRDQIIRHHQVYLENYISLGGEVLVVGPSEWNPPQVHRLDEQEDLLDEQKLFAILNPLLEQKHMAILQTTASGRPDLEREYDRWADHVIKHLDREQLQAIIDEGRDDKWES</sequence>
<dbReference type="GO" id="GO:0009236">
    <property type="term" value="P:cobalamin biosynthetic process"/>
    <property type="evidence" value="ECO:0007669"/>
    <property type="project" value="UniProtKB-UniRule"/>
</dbReference>
<dbReference type="GO" id="GO:0003824">
    <property type="term" value="F:catalytic activity"/>
    <property type="evidence" value="ECO:0007669"/>
    <property type="project" value="InterPro"/>
</dbReference>
<keyword evidence="3 4" id="KW-0315">Glutamine amidotransferase</keyword>
<dbReference type="EMBL" id="AGEG01000014">
    <property type="protein sequence ID" value="EHR36606.1"/>
    <property type="molecule type" value="Genomic_DNA"/>
</dbReference>
<dbReference type="STRING" id="883113.HMPREF9708_01278"/>
<name>H3NK89_9LACT</name>
<dbReference type="InterPro" id="IPR004459">
    <property type="entry name" value="CobQ_synth"/>
</dbReference>
<evidence type="ECO:0000313" key="7">
    <source>
        <dbReference type="Proteomes" id="UP000006190"/>
    </source>
</evidence>
<evidence type="ECO:0000256" key="2">
    <source>
        <dbReference type="ARBA" id="ARBA00022573"/>
    </source>
</evidence>
<dbReference type="OrthoDB" id="9808302at2"/>
<dbReference type="Pfam" id="PF01656">
    <property type="entry name" value="CbiA"/>
    <property type="match status" value="1"/>
</dbReference>
<protein>
    <recommendedName>
        <fullName evidence="4">Cobyric acid synthase</fullName>
    </recommendedName>
</protein>
<proteinExistence type="inferred from homology"/>
<feature type="domain" description="CobQ/CobB/MinD/ParA nucleotide binding" evidence="5">
    <location>
        <begin position="5"/>
        <end position="227"/>
    </location>
</feature>
<comment type="caution">
    <text evidence="4">Lacks conserved residue(s) required for the propagation of feature annotation.</text>
</comment>
<dbReference type="InterPro" id="IPR027417">
    <property type="entry name" value="P-loop_NTPase"/>
</dbReference>
<evidence type="ECO:0000256" key="4">
    <source>
        <dbReference type="HAMAP-Rule" id="MF_00028"/>
    </source>
</evidence>
<dbReference type="PATRIC" id="fig|883113.3.peg.1275"/>
<keyword evidence="7" id="KW-1185">Reference proteome</keyword>
<dbReference type="InterPro" id="IPR047045">
    <property type="entry name" value="CobQ_N"/>
</dbReference>
<dbReference type="CDD" id="cd05389">
    <property type="entry name" value="CobQ_N"/>
    <property type="match status" value="1"/>
</dbReference>
<dbReference type="Proteomes" id="UP000006190">
    <property type="component" value="Unassembled WGS sequence"/>
</dbReference>
<keyword evidence="2 4" id="KW-0169">Cobalamin biosynthesis</keyword>
<dbReference type="Gene3D" id="3.40.50.300">
    <property type="entry name" value="P-loop containing nucleotide triphosphate hydrolases"/>
    <property type="match status" value="1"/>
</dbReference>
<evidence type="ECO:0000256" key="1">
    <source>
        <dbReference type="ARBA" id="ARBA00004953"/>
    </source>
</evidence>
<evidence type="ECO:0000256" key="3">
    <source>
        <dbReference type="ARBA" id="ARBA00022962"/>
    </source>
</evidence>
<dbReference type="SUPFAM" id="SSF52540">
    <property type="entry name" value="P-loop containing nucleoside triphosphate hydrolases"/>
    <property type="match status" value="1"/>
</dbReference>
<comment type="pathway">
    <text evidence="1 4">Cofactor biosynthesis; adenosylcobalamin biosynthesis.</text>
</comment>
<comment type="function">
    <text evidence="4">Catalyzes amidations at positions B, D, E, and G on adenosylcobyrinic A,C-diamide. NH(2) groups are provided by glutamine, and one molecule of ATP is hydrogenolyzed for each amidation.</text>
</comment>
<evidence type="ECO:0000313" key="6">
    <source>
        <dbReference type="EMBL" id="EHR36606.1"/>
    </source>
</evidence>
<reference evidence="6 7" key="1">
    <citation type="submission" date="2012-01" db="EMBL/GenBank/DDBJ databases">
        <title>The Genome Sequence of Facklamia languida CCUG 37842.</title>
        <authorList>
            <consortium name="The Broad Institute Genome Sequencing Platform"/>
            <person name="Earl A."/>
            <person name="Ward D."/>
            <person name="Feldgarden M."/>
            <person name="Gevers D."/>
            <person name="Huys G."/>
            <person name="Young S.K."/>
            <person name="Zeng Q."/>
            <person name="Gargeya S."/>
            <person name="Fitzgerald M."/>
            <person name="Haas B."/>
            <person name="Abouelleil A."/>
            <person name="Alvarado L."/>
            <person name="Arachchi H.M."/>
            <person name="Berlin A."/>
            <person name="Chapman S.B."/>
            <person name="Gearin G."/>
            <person name="Goldberg J."/>
            <person name="Griggs A."/>
            <person name="Gujja S."/>
            <person name="Hansen M."/>
            <person name="Heiman D."/>
            <person name="Howarth C."/>
            <person name="Larimer J."/>
            <person name="Lui A."/>
            <person name="MacDonald P.J.P."/>
            <person name="McCowen C."/>
            <person name="Montmayeur A."/>
            <person name="Murphy C."/>
            <person name="Neiman D."/>
            <person name="Pearson M."/>
            <person name="Priest M."/>
            <person name="Roberts A."/>
            <person name="Saif S."/>
            <person name="Shea T."/>
            <person name="Sisk P."/>
            <person name="Stolte C."/>
            <person name="Sykes S."/>
            <person name="Wortman J."/>
            <person name="Nusbaum C."/>
            <person name="Birren B."/>
        </authorList>
    </citation>
    <scope>NUCLEOTIDE SEQUENCE [LARGE SCALE GENOMIC DNA]</scope>
    <source>
        <strain evidence="6 7">CCUG 37842</strain>
    </source>
</reference>
<dbReference type="HAMAP" id="MF_00028">
    <property type="entry name" value="CobQ"/>
    <property type="match status" value="1"/>
</dbReference>
<comment type="caution">
    <text evidence="6">The sequence shown here is derived from an EMBL/GenBank/DDBJ whole genome shotgun (WGS) entry which is preliminary data.</text>
</comment>
<dbReference type="RefSeq" id="WP_006309481.1">
    <property type="nucleotide sequence ID" value="NZ_JH601133.1"/>
</dbReference>
<gene>
    <name evidence="4" type="primary">cobQ</name>
    <name evidence="6" type="ORF">HMPREF9708_01278</name>
</gene>
<dbReference type="NCBIfam" id="NF001989">
    <property type="entry name" value="PRK00784.1"/>
    <property type="match status" value="1"/>
</dbReference>
<organism evidence="6 7">
    <name type="scientific">Facklamia languida CCUG 37842</name>
    <dbReference type="NCBI Taxonomy" id="883113"/>
    <lineage>
        <taxon>Bacteria</taxon>
        <taxon>Bacillati</taxon>
        <taxon>Bacillota</taxon>
        <taxon>Bacilli</taxon>
        <taxon>Lactobacillales</taxon>
        <taxon>Aerococcaceae</taxon>
        <taxon>Facklamia</taxon>
    </lineage>
</organism>
<dbReference type="GO" id="GO:0015420">
    <property type="term" value="F:ABC-type vitamin B12 transporter activity"/>
    <property type="evidence" value="ECO:0007669"/>
    <property type="project" value="UniProtKB-UniRule"/>
</dbReference>
<dbReference type="InterPro" id="IPR002586">
    <property type="entry name" value="CobQ/CobB/MinD/ParA_Nub-bd_dom"/>
</dbReference>
<dbReference type="HOGENOM" id="CLU_019250_0_0_9"/>
<dbReference type="UniPathway" id="UPA00148"/>
<dbReference type="PANTHER" id="PTHR21343:SF1">
    <property type="entry name" value="COBYRIC ACID SYNTHASE"/>
    <property type="match status" value="1"/>
</dbReference>
<comment type="similarity">
    <text evidence="4">Belongs to the CobB/CobQ family. CobQ subfamily.</text>
</comment>
<dbReference type="AlphaFoldDB" id="H3NK89"/>
<evidence type="ECO:0000259" key="5">
    <source>
        <dbReference type="Pfam" id="PF01656"/>
    </source>
</evidence>
<accession>H3NK89</accession>
<dbReference type="eggNOG" id="COG1492">
    <property type="taxonomic scope" value="Bacteria"/>
</dbReference>